<keyword evidence="2" id="KW-1185">Reference proteome</keyword>
<dbReference type="EMBL" id="JASBWR010000002">
    <property type="protein sequence ID" value="KAJ9113375.1"/>
    <property type="molecule type" value="Genomic_DNA"/>
</dbReference>
<dbReference type="Proteomes" id="UP001241377">
    <property type="component" value="Unassembled WGS sequence"/>
</dbReference>
<evidence type="ECO:0000313" key="1">
    <source>
        <dbReference type="EMBL" id="KAJ9113375.1"/>
    </source>
</evidence>
<reference evidence="1" key="1">
    <citation type="submission" date="2023-04" db="EMBL/GenBank/DDBJ databases">
        <title>Draft Genome sequencing of Naganishia species isolated from polar environments using Oxford Nanopore Technology.</title>
        <authorList>
            <person name="Leo P."/>
            <person name="Venkateswaran K."/>
        </authorList>
    </citation>
    <scope>NUCLEOTIDE SEQUENCE</scope>
    <source>
        <strain evidence="1">MNA-CCFEE 5261</strain>
    </source>
</reference>
<sequence length="370" mass="40990">MTDLQSYKPVSLSDIDSAPETQFPELNDEQKALAAQYETISGRLDEKESLTLLNDGLRTSTFLTGNQPSKADLVVFKAVLPVASQWKDTDKIAAYRHIIRWADLVQNTLVSVPDANKLVVDHNVELPREVKEKKKDKKDDKKEDKKDDKKEETKAKEEKKAGGELTEEEKKGRAEAAKAKKAAKAKAKAELNAKQAATQAPPNPAMVDFRVGFIQKAVKHPDADSLYMSTIEMGDEDGPRTICSGLVKHVALEDMQERYVVVIANLKPVTMRGVKSCGMVLCASKDGKVEFVNPPPGSKAGDKLFFEDFNGTPEKQLNPKKKIWEAVQPKFTTTESFEITYTEEGKEPKKLVNEKGEPCKNLTLVAANVS</sequence>
<protein>
    <submittedName>
        <fullName evidence="1">Uncharacterized protein</fullName>
    </submittedName>
</protein>
<organism evidence="1 2">
    <name type="scientific">Naganishia cerealis</name>
    <dbReference type="NCBI Taxonomy" id="610337"/>
    <lineage>
        <taxon>Eukaryota</taxon>
        <taxon>Fungi</taxon>
        <taxon>Dikarya</taxon>
        <taxon>Basidiomycota</taxon>
        <taxon>Agaricomycotina</taxon>
        <taxon>Tremellomycetes</taxon>
        <taxon>Filobasidiales</taxon>
        <taxon>Filobasidiaceae</taxon>
        <taxon>Naganishia</taxon>
    </lineage>
</organism>
<name>A0ACC2WQ07_9TREE</name>
<gene>
    <name evidence="1" type="ORF">QFC19_000294</name>
</gene>
<evidence type="ECO:0000313" key="2">
    <source>
        <dbReference type="Proteomes" id="UP001241377"/>
    </source>
</evidence>
<proteinExistence type="predicted"/>
<comment type="caution">
    <text evidence="1">The sequence shown here is derived from an EMBL/GenBank/DDBJ whole genome shotgun (WGS) entry which is preliminary data.</text>
</comment>
<accession>A0ACC2WQ07</accession>